<accession>A0A1R3HIU9</accession>
<gene>
    <name evidence="1" type="ORF">CCACVL1_19071</name>
</gene>
<evidence type="ECO:0000313" key="1">
    <source>
        <dbReference type="EMBL" id="OMO70184.1"/>
    </source>
</evidence>
<evidence type="ECO:0000313" key="2">
    <source>
        <dbReference type="Proteomes" id="UP000188268"/>
    </source>
</evidence>
<proteinExistence type="predicted"/>
<comment type="caution">
    <text evidence="1">The sequence shown here is derived from an EMBL/GenBank/DDBJ whole genome shotgun (WGS) entry which is preliminary data.</text>
</comment>
<name>A0A1R3HIU9_COCAP</name>
<protein>
    <submittedName>
        <fullName evidence="1">Cellulose synthase-like protein G3</fullName>
    </submittedName>
</protein>
<dbReference type="Gramene" id="OMO70184">
    <property type="protein sequence ID" value="OMO70184"/>
    <property type="gene ID" value="CCACVL1_19071"/>
</dbReference>
<dbReference type="Proteomes" id="UP000188268">
    <property type="component" value="Unassembled WGS sequence"/>
</dbReference>
<dbReference type="OrthoDB" id="72851at2759"/>
<dbReference type="STRING" id="210143.A0A1R3HIU9"/>
<sequence length="336" mass="37399">MEMFQKMEGDDITQLIIQNQNNMGSGSSSEESKGKEGTHSIGITIREESSENISNSLFAGIDNITDEDLALAYLLDEPNTNKEEPEPAKSNNLPLDLGVDSQDKAHEAMAVGCLIAGRSVMMTLRIQWPAVEVGVSALMGVSNEIAFSVWLILEKSCEDMFKETNLDPLSSRIQAAANDYFRFCDENKVKVLVKNTDGSQKWAPPPVRWMIVTTDSVFSREYGKTANGLVLKIDKGFVLIFFESNSYELYKFQRVFFSGPSELVSPEFDELNPNHVVDKPIKSQEILEFAHHVAGCNYENQTKWGYLVDAPLIATGRAPFINGLGLENVNDLLLEK</sequence>
<organism evidence="1 2">
    <name type="scientific">Corchorus capsularis</name>
    <name type="common">Jute</name>
    <dbReference type="NCBI Taxonomy" id="210143"/>
    <lineage>
        <taxon>Eukaryota</taxon>
        <taxon>Viridiplantae</taxon>
        <taxon>Streptophyta</taxon>
        <taxon>Embryophyta</taxon>
        <taxon>Tracheophyta</taxon>
        <taxon>Spermatophyta</taxon>
        <taxon>Magnoliopsida</taxon>
        <taxon>eudicotyledons</taxon>
        <taxon>Gunneridae</taxon>
        <taxon>Pentapetalae</taxon>
        <taxon>rosids</taxon>
        <taxon>malvids</taxon>
        <taxon>Malvales</taxon>
        <taxon>Malvaceae</taxon>
        <taxon>Grewioideae</taxon>
        <taxon>Apeibeae</taxon>
        <taxon>Corchorus</taxon>
    </lineage>
</organism>
<reference evidence="1 2" key="1">
    <citation type="submission" date="2013-09" db="EMBL/GenBank/DDBJ databases">
        <title>Corchorus capsularis genome sequencing.</title>
        <authorList>
            <person name="Alam M."/>
            <person name="Haque M.S."/>
            <person name="Islam M.S."/>
            <person name="Emdad E.M."/>
            <person name="Islam M.M."/>
            <person name="Ahmed B."/>
            <person name="Halim A."/>
            <person name="Hossen Q.M.M."/>
            <person name="Hossain M.Z."/>
            <person name="Ahmed R."/>
            <person name="Khan M.M."/>
            <person name="Islam R."/>
            <person name="Rashid M.M."/>
            <person name="Khan S.A."/>
            <person name="Rahman M.S."/>
            <person name="Alam M."/>
        </authorList>
    </citation>
    <scope>NUCLEOTIDE SEQUENCE [LARGE SCALE GENOMIC DNA]</scope>
    <source>
        <strain evidence="2">cv. CVL-1</strain>
        <tissue evidence="1">Whole seedling</tissue>
    </source>
</reference>
<dbReference type="AlphaFoldDB" id="A0A1R3HIU9"/>
<keyword evidence="2" id="KW-1185">Reference proteome</keyword>
<dbReference type="EMBL" id="AWWV01011840">
    <property type="protein sequence ID" value="OMO70184.1"/>
    <property type="molecule type" value="Genomic_DNA"/>
</dbReference>